<protein>
    <recommendedName>
        <fullName evidence="1">Reverse transcriptase Ty1/copia-type domain-containing protein</fullName>
    </recommendedName>
</protein>
<dbReference type="Pfam" id="PF07727">
    <property type="entry name" value="RVT_2"/>
    <property type="match status" value="1"/>
</dbReference>
<gene>
    <name evidence="2" type="ORF">CDAR_413221</name>
</gene>
<dbReference type="AlphaFoldDB" id="A0AAV4TP80"/>
<dbReference type="Proteomes" id="UP001054837">
    <property type="component" value="Unassembled WGS sequence"/>
</dbReference>
<reference evidence="2 3" key="1">
    <citation type="submission" date="2021-06" db="EMBL/GenBank/DDBJ databases">
        <title>Caerostris darwini draft genome.</title>
        <authorList>
            <person name="Kono N."/>
            <person name="Arakawa K."/>
        </authorList>
    </citation>
    <scope>NUCLEOTIDE SEQUENCE [LARGE SCALE GENOMIC DNA]</scope>
</reference>
<feature type="domain" description="Reverse transcriptase Ty1/copia-type" evidence="1">
    <location>
        <begin position="50"/>
        <end position="109"/>
    </location>
</feature>
<evidence type="ECO:0000313" key="3">
    <source>
        <dbReference type="Proteomes" id="UP001054837"/>
    </source>
</evidence>
<sequence length="113" mass="12641">MSRNAKRLSGIAGYPIRKQKIRNLPDYHEGALDVIAKLRRACKHSRVEAQKDIDYNKIFSSVARASIISTLISIAANENMTLMQFDVSTAFLYNSLEADIFMDQPDGFEGGTN</sequence>
<evidence type="ECO:0000259" key="1">
    <source>
        <dbReference type="Pfam" id="PF07727"/>
    </source>
</evidence>
<dbReference type="EMBL" id="BPLQ01009776">
    <property type="protein sequence ID" value="GIY46557.1"/>
    <property type="molecule type" value="Genomic_DNA"/>
</dbReference>
<proteinExistence type="predicted"/>
<comment type="caution">
    <text evidence="2">The sequence shown here is derived from an EMBL/GenBank/DDBJ whole genome shotgun (WGS) entry which is preliminary data.</text>
</comment>
<organism evidence="2 3">
    <name type="scientific">Caerostris darwini</name>
    <dbReference type="NCBI Taxonomy" id="1538125"/>
    <lineage>
        <taxon>Eukaryota</taxon>
        <taxon>Metazoa</taxon>
        <taxon>Ecdysozoa</taxon>
        <taxon>Arthropoda</taxon>
        <taxon>Chelicerata</taxon>
        <taxon>Arachnida</taxon>
        <taxon>Araneae</taxon>
        <taxon>Araneomorphae</taxon>
        <taxon>Entelegynae</taxon>
        <taxon>Araneoidea</taxon>
        <taxon>Araneidae</taxon>
        <taxon>Caerostris</taxon>
    </lineage>
</organism>
<accession>A0AAV4TP80</accession>
<keyword evidence="3" id="KW-1185">Reference proteome</keyword>
<name>A0AAV4TP80_9ARAC</name>
<evidence type="ECO:0000313" key="2">
    <source>
        <dbReference type="EMBL" id="GIY46557.1"/>
    </source>
</evidence>
<dbReference type="InterPro" id="IPR013103">
    <property type="entry name" value="RVT_2"/>
</dbReference>